<name>I7LG48_9CLOT</name>
<dbReference type="Proteomes" id="UP000007652">
    <property type="component" value="Unassembled WGS sequence"/>
</dbReference>
<feature type="transmembrane region" description="Helical" evidence="1">
    <location>
        <begin position="15"/>
        <end position="32"/>
    </location>
</feature>
<reference evidence="2 3" key="1">
    <citation type="journal article" date="2011" name="J. Bacteriol.">
        <title>Draft genome sequence of Caloramator australicus strain RC3T, a thermoanaerobe from the Great Artesian Basin of Australia.</title>
        <authorList>
            <person name="Ogg C.D."/>
            <person name="Patel B.K.C."/>
        </authorList>
    </citation>
    <scope>NUCLEOTIDE SEQUENCE [LARGE SCALE GENOMIC DNA]</scope>
    <source>
        <strain evidence="2 3">RC3</strain>
    </source>
</reference>
<evidence type="ECO:0000313" key="2">
    <source>
        <dbReference type="EMBL" id="CCJ32995.1"/>
    </source>
</evidence>
<proteinExistence type="predicted"/>
<gene>
    <name evidence="2" type="ORF">CAAU_0911</name>
</gene>
<evidence type="ECO:0000313" key="3">
    <source>
        <dbReference type="Proteomes" id="UP000007652"/>
    </source>
</evidence>
<keyword evidence="1" id="KW-0812">Transmembrane</keyword>
<keyword evidence="3" id="KW-1185">Reference proteome</keyword>
<comment type="caution">
    <text evidence="2">The sequence shown here is derived from an EMBL/GenBank/DDBJ whole genome shotgun (WGS) entry which is preliminary data.</text>
</comment>
<protein>
    <submittedName>
        <fullName evidence="2">Uncharacterized protein</fullName>
    </submittedName>
</protein>
<organism evidence="2 3">
    <name type="scientific">Caloramator australicus RC3</name>
    <dbReference type="NCBI Taxonomy" id="857293"/>
    <lineage>
        <taxon>Bacteria</taxon>
        <taxon>Bacillati</taxon>
        <taxon>Bacillota</taxon>
        <taxon>Clostridia</taxon>
        <taxon>Eubacteriales</taxon>
        <taxon>Clostridiaceae</taxon>
        <taxon>Caloramator</taxon>
    </lineage>
</organism>
<accession>I7LG48</accession>
<dbReference type="EMBL" id="CAKP01000045">
    <property type="protein sequence ID" value="CCJ32995.1"/>
    <property type="molecule type" value="Genomic_DNA"/>
</dbReference>
<dbReference type="AlphaFoldDB" id="I7LG48"/>
<keyword evidence="1" id="KW-1133">Transmembrane helix</keyword>
<evidence type="ECO:0000256" key="1">
    <source>
        <dbReference type="SAM" id="Phobius"/>
    </source>
</evidence>
<sequence length="38" mass="4389">MIHILSKNFAVLLELPRMTLYVLVSMINTLMVRKTEAV</sequence>
<keyword evidence="1" id="KW-0472">Membrane</keyword>